<name>A0ABP1AY96_9BRYO</name>
<feature type="compositionally biased region" description="Acidic residues" evidence="1">
    <location>
        <begin position="54"/>
        <end position="66"/>
    </location>
</feature>
<evidence type="ECO:0000313" key="2">
    <source>
        <dbReference type="EMBL" id="CAK9867462.1"/>
    </source>
</evidence>
<evidence type="ECO:0000313" key="3">
    <source>
        <dbReference type="Proteomes" id="UP001497522"/>
    </source>
</evidence>
<evidence type="ECO:0000256" key="1">
    <source>
        <dbReference type="SAM" id="MobiDB-lite"/>
    </source>
</evidence>
<organism evidence="2 3">
    <name type="scientific">Sphagnum jensenii</name>
    <dbReference type="NCBI Taxonomy" id="128206"/>
    <lineage>
        <taxon>Eukaryota</taxon>
        <taxon>Viridiplantae</taxon>
        <taxon>Streptophyta</taxon>
        <taxon>Embryophyta</taxon>
        <taxon>Bryophyta</taxon>
        <taxon>Sphagnophytina</taxon>
        <taxon>Sphagnopsida</taxon>
        <taxon>Sphagnales</taxon>
        <taxon>Sphagnaceae</taxon>
        <taxon>Sphagnum</taxon>
    </lineage>
</organism>
<feature type="region of interest" description="Disordered" evidence="1">
    <location>
        <begin position="1"/>
        <end position="66"/>
    </location>
</feature>
<gene>
    <name evidence="2" type="ORF">CSSPJE1EN2_LOCUS10457</name>
</gene>
<dbReference type="Proteomes" id="UP001497522">
    <property type="component" value="Chromosome 17"/>
</dbReference>
<proteinExistence type="predicted"/>
<feature type="compositionally biased region" description="Polar residues" evidence="1">
    <location>
        <begin position="1"/>
        <end position="16"/>
    </location>
</feature>
<feature type="compositionally biased region" description="Basic and acidic residues" evidence="1">
    <location>
        <begin position="18"/>
        <end position="33"/>
    </location>
</feature>
<dbReference type="EMBL" id="OZ023718">
    <property type="protein sequence ID" value="CAK9867462.1"/>
    <property type="molecule type" value="Genomic_DNA"/>
</dbReference>
<keyword evidence="3" id="KW-1185">Reference proteome</keyword>
<reference evidence="2" key="1">
    <citation type="submission" date="2024-03" db="EMBL/GenBank/DDBJ databases">
        <authorList>
            <consortium name="ELIXIR-Norway"/>
            <consortium name="Elixir Norway"/>
        </authorList>
    </citation>
    <scope>NUCLEOTIDE SEQUENCE</scope>
</reference>
<accession>A0ABP1AY96</accession>
<sequence>MTSSTSELHVQQQITSGDDGKTTRGAKESRGHWENTNGMAGECQRTVGKVTNDKEEDWGDGGEGEK</sequence>
<protein>
    <submittedName>
        <fullName evidence="2">Uncharacterized protein</fullName>
    </submittedName>
</protein>